<gene>
    <name evidence="7" type="ORF">QWE_02925</name>
</gene>
<name>K2PKJ4_9HYPH</name>
<accession>K2PKJ4</accession>
<dbReference type="SUPFAM" id="SSF50331">
    <property type="entry name" value="MOP-like"/>
    <property type="match status" value="1"/>
</dbReference>
<keyword evidence="5" id="KW-0067">ATP-binding</keyword>
<dbReference type="Gene3D" id="2.40.50.140">
    <property type="entry name" value="Nucleic acid-binding proteins"/>
    <property type="match status" value="1"/>
</dbReference>
<dbReference type="InterPro" id="IPR013611">
    <property type="entry name" value="Transp-assoc_OB_typ2"/>
</dbReference>
<protein>
    <submittedName>
        <fullName evidence="7">ABC transporter</fullName>
    </submittedName>
</protein>
<dbReference type="GO" id="GO:0043190">
    <property type="term" value="C:ATP-binding cassette (ABC) transporter complex"/>
    <property type="evidence" value="ECO:0007669"/>
    <property type="project" value="InterPro"/>
</dbReference>
<dbReference type="InterPro" id="IPR050093">
    <property type="entry name" value="ABC_SmlMolc_Importer"/>
</dbReference>
<keyword evidence="3" id="KW-0813">Transport</keyword>
<dbReference type="GO" id="GO:0016887">
    <property type="term" value="F:ATP hydrolysis activity"/>
    <property type="evidence" value="ECO:0007669"/>
    <property type="project" value="InterPro"/>
</dbReference>
<dbReference type="Proteomes" id="UP000007123">
    <property type="component" value="Unassembled WGS sequence"/>
</dbReference>
<dbReference type="PATRIC" id="fig|1156935.5.peg.592"/>
<dbReference type="AlphaFoldDB" id="K2PKJ4"/>
<proteinExistence type="inferred from homology"/>
<comment type="subcellular location">
    <subcellularLocation>
        <location evidence="1">Cell inner membrane</location>
        <topology evidence="1">Peripheral membrane protein</topology>
    </subcellularLocation>
</comment>
<dbReference type="PANTHER" id="PTHR42781">
    <property type="entry name" value="SPERMIDINE/PUTRESCINE IMPORT ATP-BINDING PROTEIN POTA"/>
    <property type="match status" value="1"/>
</dbReference>
<comment type="similarity">
    <text evidence="2">Belongs to the ABC transporter superfamily.</text>
</comment>
<evidence type="ECO:0000256" key="4">
    <source>
        <dbReference type="ARBA" id="ARBA00022741"/>
    </source>
</evidence>
<dbReference type="Pfam" id="PF00005">
    <property type="entry name" value="ABC_tran"/>
    <property type="match status" value="1"/>
</dbReference>
<dbReference type="FunFam" id="3.40.50.300:FF:000042">
    <property type="entry name" value="Maltose/maltodextrin ABC transporter, ATP-binding protein"/>
    <property type="match status" value="1"/>
</dbReference>
<dbReference type="SMART" id="SM00382">
    <property type="entry name" value="AAA"/>
    <property type="match status" value="1"/>
</dbReference>
<dbReference type="OrthoDB" id="8045127at2"/>
<dbReference type="EMBL" id="ALJF01000002">
    <property type="protein sequence ID" value="EKF61488.1"/>
    <property type="molecule type" value="Genomic_DNA"/>
</dbReference>
<dbReference type="PROSITE" id="PS50893">
    <property type="entry name" value="ABC_TRANSPORTER_2"/>
    <property type="match status" value="1"/>
</dbReference>
<feature type="domain" description="ABC transporter" evidence="6">
    <location>
        <begin position="17"/>
        <end position="247"/>
    </location>
</feature>
<evidence type="ECO:0000256" key="5">
    <source>
        <dbReference type="ARBA" id="ARBA00022840"/>
    </source>
</evidence>
<dbReference type="GO" id="GO:0005524">
    <property type="term" value="F:ATP binding"/>
    <property type="evidence" value="ECO:0007669"/>
    <property type="project" value="UniProtKB-KW"/>
</dbReference>
<evidence type="ECO:0000313" key="8">
    <source>
        <dbReference type="Proteomes" id="UP000007123"/>
    </source>
</evidence>
<dbReference type="Pfam" id="PF08402">
    <property type="entry name" value="TOBE_2"/>
    <property type="match status" value="1"/>
</dbReference>
<evidence type="ECO:0000256" key="3">
    <source>
        <dbReference type="ARBA" id="ARBA00022448"/>
    </source>
</evidence>
<dbReference type="InterPro" id="IPR003593">
    <property type="entry name" value="AAA+_ATPase"/>
</dbReference>
<evidence type="ECO:0000259" key="6">
    <source>
        <dbReference type="PROSITE" id="PS50893"/>
    </source>
</evidence>
<dbReference type="RefSeq" id="WP_006724580.1">
    <property type="nucleotide sequence ID" value="NZ_ALJF01000002.1"/>
</dbReference>
<dbReference type="Gene3D" id="3.40.50.300">
    <property type="entry name" value="P-loop containing nucleotide triphosphate hydrolases"/>
    <property type="match status" value="1"/>
</dbReference>
<dbReference type="eggNOG" id="COG3842">
    <property type="taxonomic scope" value="Bacteria"/>
</dbReference>
<comment type="caution">
    <text evidence="7">The sequence shown here is derived from an EMBL/GenBank/DDBJ whole genome shotgun (WGS) entry which is preliminary data.</text>
</comment>
<dbReference type="InterPro" id="IPR012340">
    <property type="entry name" value="NA-bd_OB-fold"/>
</dbReference>
<dbReference type="PANTHER" id="PTHR42781:SF4">
    <property type="entry name" value="SPERMIDINE_PUTRESCINE IMPORT ATP-BINDING PROTEIN POTA"/>
    <property type="match status" value="1"/>
</dbReference>
<keyword evidence="4" id="KW-0547">Nucleotide-binding</keyword>
<dbReference type="SUPFAM" id="SSF52540">
    <property type="entry name" value="P-loop containing nucleoside triphosphate hydrolases"/>
    <property type="match status" value="1"/>
</dbReference>
<dbReference type="InterPro" id="IPR003439">
    <property type="entry name" value="ABC_transporter-like_ATP-bd"/>
</dbReference>
<dbReference type="GO" id="GO:0140359">
    <property type="term" value="F:ABC-type transporter activity"/>
    <property type="evidence" value="ECO:0007669"/>
    <property type="project" value="UniProtKB-ARBA"/>
</dbReference>
<reference evidence="7 8" key="1">
    <citation type="journal article" date="2012" name="J. Bacteriol.">
        <title>Draft Genome Sequence of Agrobacterium albertimagni Strain AOL15.</title>
        <authorList>
            <person name="Trimble W.L."/>
            <person name="Phung le T."/>
            <person name="Meyer F."/>
            <person name="Gilbert J.A."/>
            <person name="Silver S."/>
        </authorList>
    </citation>
    <scope>NUCLEOTIDE SEQUENCE [LARGE SCALE GENOMIC DNA]</scope>
    <source>
        <strain evidence="7 8">AOL15</strain>
    </source>
</reference>
<dbReference type="STRING" id="1156935.QWE_02925"/>
<dbReference type="PROSITE" id="PS00211">
    <property type="entry name" value="ABC_TRANSPORTER_1"/>
    <property type="match status" value="1"/>
</dbReference>
<keyword evidence="8" id="KW-1185">Reference proteome</keyword>
<sequence length="369" mass="40141">MTVNDEEAAAAASSCHLRIDAVSVAFADHHALKGIDLNVKRGELVSLLGPSGCGKTTLLRCIAGFITQNAGSVRLNGRPVDGAPPHRRNFGMVFQNYAVFPHLSVAENVAYGLRARGVSSSERGPRVVQALERVQLAHLAHRFPDALSGGQKQRVGIARALVIEPDLLLMDEPLSNLDAKLRVEMRQEIRLIQRELGITTLYVTHDQDEAMSISDRVAVMDRGVIQQVAPPEVMFEDPANAFVADFIGGCNWVDAEVVGPPQMPILQIAGEDPLLLPSKTITRGPVRAGIRAEDIHVVREDVPGLSARVLVRSFLGSRTRLRTETQGGMRMDVEVPSGADCPREDQVLRLGVLPDSIRLYALEDGRRLG</sequence>
<dbReference type="Gene3D" id="2.40.50.100">
    <property type="match status" value="1"/>
</dbReference>
<evidence type="ECO:0000313" key="7">
    <source>
        <dbReference type="EMBL" id="EKF61488.1"/>
    </source>
</evidence>
<dbReference type="InterPro" id="IPR017871">
    <property type="entry name" value="ABC_transporter-like_CS"/>
</dbReference>
<organism evidence="7 8">
    <name type="scientific">Agrobacterium albertimagni AOL15</name>
    <dbReference type="NCBI Taxonomy" id="1156935"/>
    <lineage>
        <taxon>Bacteria</taxon>
        <taxon>Pseudomonadati</taxon>
        <taxon>Pseudomonadota</taxon>
        <taxon>Alphaproteobacteria</taxon>
        <taxon>Hyphomicrobiales</taxon>
        <taxon>Rhizobiaceae</taxon>
        <taxon>Rhizobium/Agrobacterium group</taxon>
        <taxon>Agrobacterium</taxon>
    </lineage>
</organism>
<dbReference type="InterPro" id="IPR008995">
    <property type="entry name" value="Mo/tungstate-bd_C_term_dom"/>
</dbReference>
<evidence type="ECO:0000256" key="1">
    <source>
        <dbReference type="ARBA" id="ARBA00004417"/>
    </source>
</evidence>
<dbReference type="InterPro" id="IPR027417">
    <property type="entry name" value="P-loop_NTPase"/>
</dbReference>
<evidence type="ECO:0000256" key="2">
    <source>
        <dbReference type="ARBA" id="ARBA00005417"/>
    </source>
</evidence>